<evidence type="ECO:0008006" key="4">
    <source>
        <dbReference type="Google" id="ProtNLM"/>
    </source>
</evidence>
<evidence type="ECO:0000313" key="3">
    <source>
        <dbReference type="Proteomes" id="UP000292781"/>
    </source>
</evidence>
<keyword evidence="1" id="KW-0472">Membrane</keyword>
<organism evidence="2 3">
    <name type="scientific">Siculibacillus lacustris</name>
    <dbReference type="NCBI Taxonomy" id="1549641"/>
    <lineage>
        <taxon>Bacteria</taxon>
        <taxon>Pseudomonadati</taxon>
        <taxon>Pseudomonadota</taxon>
        <taxon>Alphaproteobacteria</taxon>
        <taxon>Hyphomicrobiales</taxon>
        <taxon>Ancalomicrobiaceae</taxon>
        <taxon>Siculibacillus</taxon>
    </lineage>
</organism>
<reference evidence="2 3" key="1">
    <citation type="submission" date="2019-02" db="EMBL/GenBank/DDBJ databases">
        <title>Siculibacillus lacustris gen. nov., sp. nov., a new rosette-forming bacterium isolated from a freshwater crater lake (Lake St. Ana, Romania).</title>
        <authorList>
            <person name="Felfoldi T."/>
            <person name="Marton Z."/>
            <person name="Szabo A."/>
            <person name="Mentes A."/>
            <person name="Boka K."/>
            <person name="Marialigeti K."/>
            <person name="Mathe I."/>
            <person name="Koncz M."/>
            <person name="Schumann P."/>
            <person name="Toth E."/>
        </authorList>
    </citation>
    <scope>NUCLEOTIDE SEQUENCE [LARGE SCALE GENOMIC DNA]</scope>
    <source>
        <strain evidence="2 3">SA-279</strain>
    </source>
</reference>
<protein>
    <recommendedName>
        <fullName evidence="4">Band 7 domain-containing protein</fullName>
    </recommendedName>
</protein>
<gene>
    <name evidence="2" type="ORF">EYW49_12930</name>
</gene>
<dbReference type="OrthoDB" id="501008at2"/>
<evidence type="ECO:0000256" key="1">
    <source>
        <dbReference type="SAM" id="Phobius"/>
    </source>
</evidence>
<keyword evidence="3" id="KW-1185">Reference proteome</keyword>
<evidence type="ECO:0000313" key="2">
    <source>
        <dbReference type="EMBL" id="TBW37047.1"/>
    </source>
</evidence>
<dbReference type="Proteomes" id="UP000292781">
    <property type="component" value="Unassembled WGS sequence"/>
</dbReference>
<keyword evidence="1" id="KW-1133">Transmembrane helix</keyword>
<sequence length="607" mass="65648">MLALTVFLLAILAAVVVPPRLPQALAGDRRTAAVFAVRFVTLLIAGAAVLSTSVVRIGPSSVGVVQRLYLGGSLSAGHVIATAGETGFQADIIPPGAFHIWPFYNVLNTIHELPVVVVPNGFYGRIVANDGEPLAEGEVMAEEWPEAEFAKFLDAEWFLQHHGKRGLQLSILKPGVYPLNLALFSVRIGYEKNGRDITDSVDDVYSIEGKKRENTPLTTAITRVPAGTVGVVRSTVARRGIDCVTHTASTDVGGLTAEVVPMGCKGIWRTSLPPNDYYLNRDAYDVTLVSTRVTTLEFKGGFVRRFLDLKVDAKGDFQQTERSANFSVPDGAADSAVNTKVEGWEIPQELRAIVQITPENAPIVVAAVGGQDQVDQRIVIPAIRSHVRNVYGSEIAVTEPDGAGGTREIRRPTRVLDTIDHRVELENAILDRARVDGRRAGVDIKEIRLGESAIPPELLLARQREQLAGQLKAAYIQEQTSQEQRQKTEQARATADQQRDLVKAQIAVKTAQLAQDRRQAEGHAERLFLEEQAAGQTAQANVLGKDSVLRLRELELVLTLLRDNPQIVTGLKLPSVWVSGSNGLEGTAAVLGAFLGGAVPEARGLGK</sequence>
<feature type="transmembrane region" description="Helical" evidence="1">
    <location>
        <begin position="32"/>
        <end position="50"/>
    </location>
</feature>
<keyword evidence="1" id="KW-0812">Transmembrane</keyword>
<dbReference type="AlphaFoldDB" id="A0A4Q9VPB7"/>
<name>A0A4Q9VPB7_9HYPH</name>
<accession>A0A4Q9VPB7</accession>
<dbReference type="EMBL" id="SJFN01000017">
    <property type="protein sequence ID" value="TBW37047.1"/>
    <property type="molecule type" value="Genomic_DNA"/>
</dbReference>
<proteinExistence type="predicted"/>
<dbReference type="RefSeq" id="WP_131309996.1">
    <property type="nucleotide sequence ID" value="NZ_SJFN01000017.1"/>
</dbReference>
<comment type="caution">
    <text evidence="2">The sequence shown here is derived from an EMBL/GenBank/DDBJ whole genome shotgun (WGS) entry which is preliminary data.</text>
</comment>